<dbReference type="PRINTS" id="PR01536">
    <property type="entry name" value="INTRLKN1R12F"/>
</dbReference>
<dbReference type="FunFam" id="2.60.40.10:FF:000284">
    <property type="entry name" value="interleukin-1 receptor accessory protein-like 1"/>
    <property type="match status" value="1"/>
</dbReference>
<dbReference type="PANTHER" id="PTHR11890">
    <property type="entry name" value="INTERLEUKIN-1 RECEPTOR FAMILY MEMBER"/>
    <property type="match status" value="1"/>
</dbReference>
<evidence type="ECO:0000259" key="15">
    <source>
        <dbReference type="PROSITE" id="PS50104"/>
    </source>
</evidence>
<evidence type="ECO:0000313" key="17">
    <source>
        <dbReference type="EMBL" id="KYO41396.1"/>
    </source>
</evidence>
<dbReference type="GO" id="GO:0016787">
    <property type="term" value="F:hydrolase activity"/>
    <property type="evidence" value="ECO:0007669"/>
    <property type="project" value="UniProtKB-KW"/>
</dbReference>
<dbReference type="InterPro" id="IPR003599">
    <property type="entry name" value="Ig_sub"/>
</dbReference>
<dbReference type="PROSITE" id="PS50104">
    <property type="entry name" value="TIR"/>
    <property type="match status" value="1"/>
</dbReference>
<feature type="domain" description="TIR" evidence="15">
    <location>
        <begin position="395"/>
        <end position="520"/>
    </location>
</feature>
<dbReference type="STRING" id="8496.A0A151NWY7"/>
<dbReference type="PROSITE" id="PS50835">
    <property type="entry name" value="IG_LIKE"/>
    <property type="match status" value="3"/>
</dbReference>
<feature type="transmembrane region" description="Helical" evidence="14">
    <location>
        <begin position="351"/>
        <end position="381"/>
    </location>
</feature>
<keyword evidence="6" id="KW-0378">Hydrolase</keyword>
<keyword evidence="5" id="KW-0677">Repeat</keyword>
<evidence type="ECO:0000256" key="11">
    <source>
        <dbReference type="ARBA" id="ARBA00023170"/>
    </source>
</evidence>
<comment type="caution">
    <text evidence="17">The sequence shown here is derived from an EMBL/GenBank/DDBJ whole genome shotgun (WGS) entry which is preliminary data.</text>
</comment>
<dbReference type="SMART" id="SM00408">
    <property type="entry name" value="IGc2"/>
    <property type="match status" value="2"/>
</dbReference>
<feature type="domain" description="Ig-like" evidence="16">
    <location>
        <begin position="29"/>
        <end position="124"/>
    </location>
</feature>
<protein>
    <submittedName>
        <fullName evidence="17">Interleukin-1 receptor-like 1 isoform A</fullName>
    </submittedName>
</protein>
<dbReference type="EMBL" id="AKHW03001628">
    <property type="protein sequence ID" value="KYO41396.1"/>
    <property type="molecule type" value="Genomic_DNA"/>
</dbReference>
<evidence type="ECO:0000256" key="4">
    <source>
        <dbReference type="ARBA" id="ARBA00022729"/>
    </source>
</evidence>
<dbReference type="InterPro" id="IPR013783">
    <property type="entry name" value="Ig-like_fold"/>
</dbReference>
<evidence type="ECO:0000256" key="1">
    <source>
        <dbReference type="ARBA" id="ARBA00004479"/>
    </source>
</evidence>
<evidence type="ECO:0000256" key="3">
    <source>
        <dbReference type="ARBA" id="ARBA00022692"/>
    </source>
</evidence>
<dbReference type="InterPro" id="IPR003598">
    <property type="entry name" value="Ig_sub2"/>
</dbReference>
<evidence type="ECO:0000256" key="10">
    <source>
        <dbReference type="ARBA" id="ARBA00023157"/>
    </source>
</evidence>
<dbReference type="AlphaFoldDB" id="A0A151NWY7"/>
<keyword evidence="18" id="KW-1185">Reference proteome</keyword>
<keyword evidence="9 14" id="KW-0472">Membrane</keyword>
<keyword evidence="8" id="KW-0520">NAD</keyword>
<feature type="domain" description="Ig-like" evidence="16">
    <location>
        <begin position="234"/>
        <end position="340"/>
    </location>
</feature>
<gene>
    <name evidence="17" type="primary">IL1RL1-1</name>
    <name evidence="17" type="ORF">Y1Q_0006220</name>
</gene>
<keyword evidence="10" id="KW-1015">Disulfide bond</keyword>
<dbReference type="FunFam" id="2.60.40.10:FF:000188">
    <property type="entry name" value="Interleukin-1 receptor accessory protein-like 1"/>
    <property type="match status" value="1"/>
</dbReference>
<keyword evidence="3 14" id="KW-0812">Transmembrane</keyword>
<keyword evidence="4" id="KW-0732">Signal</keyword>
<dbReference type="GO" id="GO:0016020">
    <property type="term" value="C:membrane"/>
    <property type="evidence" value="ECO:0007669"/>
    <property type="project" value="UniProtKB-SubCell"/>
</dbReference>
<keyword evidence="12" id="KW-0325">Glycoprotein</keyword>
<comment type="subcellular location">
    <subcellularLocation>
        <location evidence="1">Membrane</location>
        <topology evidence="1">Single-pass type I membrane protein</topology>
    </subcellularLocation>
</comment>
<accession>A0A151NWY7</accession>
<keyword evidence="13" id="KW-0393">Immunoglobulin domain</keyword>
<evidence type="ECO:0000256" key="7">
    <source>
        <dbReference type="ARBA" id="ARBA00022989"/>
    </source>
</evidence>
<dbReference type="GO" id="GO:0002113">
    <property type="term" value="F:interleukin-33 binding"/>
    <property type="evidence" value="ECO:0007669"/>
    <property type="project" value="TreeGrafter"/>
</dbReference>
<evidence type="ECO:0000256" key="12">
    <source>
        <dbReference type="ARBA" id="ARBA00023180"/>
    </source>
</evidence>
<dbReference type="InterPro" id="IPR015621">
    <property type="entry name" value="IL-1_rcpt_fam"/>
</dbReference>
<dbReference type="SMART" id="SM00255">
    <property type="entry name" value="TIR"/>
    <property type="match status" value="1"/>
</dbReference>
<dbReference type="GO" id="GO:0004908">
    <property type="term" value="F:interleukin-1 receptor activity"/>
    <property type="evidence" value="ECO:0007669"/>
    <property type="project" value="InterPro"/>
</dbReference>
<dbReference type="Proteomes" id="UP000050525">
    <property type="component" value="Unassembled WGS sequence"/>
</dbReference>
<evidence type="ECO:0000313" key="18">
    <source>
        <dbReference type="Proteomes" id="UP000050525"/>
    </source>
</evidence>
<dbReference type="SMART" id="SM00409">
    <property type="entry name" value="IG"/>
    <property type="match status" value="3"/>
</dbReference>
<evidence type="ECO:0000256" key="2">
    <source>
        <dbReference type="ARBA" id="ARBA00009752"/>
    </source>
</evidence>
<feature type="domain" description="Ig-like" evidence="16">
    <location>
        <begin position="137"/>
        <end position="220"/>
    </location>
</feature>
<dbReference type="SUPFAM" id="SSF52200">
    <property type="entry name" value="Toll/Interleukin receptor TIR domain"/>
    <property type="match status" value="1"/>
</dbReference>
<dbReference type="SUPFAM" id="SSF48726">
    <property type="entry name" value="Immunoglobulin"/>
    <property type="match status" value="3"/>
</dbReference>
<dbReference type="Gene3D" id="3.40.50.10140">
    <property type="entry name" value="Toll/interleukin-1 receptor homology (TIR) domain"/>
    <property type="match status" value="1"/>
</dbReference>
<comment type="similarity">
    <text evidence="2">Belongs to the interleukin-1 receptor family.</text>
</comment>
<dbReference type="InterPro" id="IPR000157">
    <property type="entry name" value="TIR_dom"/>
</dbReference>
<keyword evidence="11" id="KW-0675">Receptor</keyword>
<dbReference type="Gene3D" id="2.60.40.10">
    <property type="entry name" value="Immunoglobulins"/>
    <property type="match status" value="3"/>
</dbReference>
<dbReference type="PRINTS" id="PR01537">
    <property type="entry name" value="INTRLKN1R1F"/>
</dbReference>
<sequence>MQETAKQCKIDPFRVSNYSFNLRNMTWIPCLILLSIFFLSVSITSESFDAMEGEAFVVKCPKRNSLTFKWYHMEGNKTIPADEGARIHSSGRFLWFLPTAKEDSGYYTCVTQYSNNLTTHSRVSVMVYPYERDICFPSQIRYPKDTGTFISGRVVCPTIDNYENATLVHWYKDCKLLQGKKYFSWNKYLYIKAPVKTDEGYYTCQFTYTYSGNEYNVSATRLFVVKNISEPKSPQIILPKDNDVIEVVLGAPMNICCKAFLGIGNQNVEVVTWDVGDLQAKYLDPLRFQEDYYRFSGTSKEHYGEAVLRVTEVKQEDLQSNFTCVALNAKEYIMATVTLQESCEVNHHRTYMIIGFLILLVMIVLLIVFYHFFLIDIVLLYRKIFNPYTTKDDGKMYDAYVIYPTDATSKANFVDDFVHQILPDVLENKCGYKLCIYGREIFPGEDVANAIETRIQKSRRSIIILTPKLIHCKEFAYDQHIALHCALIQDDIKAIVLEMETIGDYKELQESLRFFLLELSRRTSKSGSAGSFAVQMVIYGSAQQMCKK</sequence>
<feature type="transmembrane region" description="Helical" evidence="14">
    <location>
        <begin position="24"/>
        <end position="43"/>
    </location>
</feature>
<dbReference type="Pfam" id="PF01582">
    <property type="entry name" value="TIR"/>
    <property type="match status" value="1"/>
</dbReference>
<dbReference type="eggNOG" id="ENOG502RU6H">
    <property type="taxonomic scope" value="Eukaryota"/>
</dbReference>
<evidence type="ECO:0000256" key="6">
    <source>
        <dbReference type="ARBA" id="ARBA00022801"/>
    </source>
</evidence>
<proteinExistence type="inferred from homology"/>
<dbReference type="InterPro" id="IPR036179">
    <property type="entry name" value="Ig-like_dom_sf"/>
</dbReference>
<evidence type="ECO:0000256" key="8">
    <source>
        <dbReference type="ARBA" id="ARBA00023027"/>
    </source>
</evidence>
<dbReference type="InterPro" id="IPR007110">
    <property type="entry name" value="Ig-like_dom"/>
</dbReference>
<reference evidence="17 18" key="1">
    <citation type="journal article" date="2012" name="Genome Biol.">
        <title>Sequencing three crocodilian genomes to illuminate the evolution of archosaurs and amniotes.</title>
        <authorList>
            <person name="St John J.A."/>
            <person name="Braun E.L."/>
            <person name="Isberg S.R."/>
            <person name="Miles L.G."/>
            <person name="Chong A.Y."/>
            <person name="Gongora J."/>
            <person name="Dalzell P."/>
            <person name="Moran C."/>
            <person name="Bed'hom B."/>
            <person name="Abzhanov A."/>
            <person name="Burgess S.C."/>
            <person name="Cooksey A.M."/>
            <person name="Castoe T.A."/>
            <person name="Crawford N.G."/>
            <person name="Densmore L.D."/>
            <person name="Drew J.C."/>
            <person name="Edwards S.V."/>
            <person name="Faircloth B.C."/>
            <person name="Fujita M.K."/>
            <person name="Greenwold M.J."/>
            <person name="Hoffmann F.G."/>
            <person name="Howard J.M."/>
            <person name="Iguchi T."/>
            <person name="Janes D.E."/>
            <person name="Khan S.Y."/>
            <person name="Kohno S."/>
            <person name="de Koning A.J."/>
            <person name="Lance S.L."/>
            <person name="McCarthy F.M."/>
            <person name="McCormack J.E."/>
            <person name="Merchant M.E."/>
            <person name="Peterson D.G."/>
            <person name="Pollock D.D."/>
            <person name="Pourmand N."/>
            <person name="Raney B.J."/>
            <person name="Roessler K.A."/>
            <person name="Sanford J.R."/>
            <person name="Sawyer R.H."/>
            <person name="Schmidt C.J."/>
            <person name="Triplett E.W."/>
            <person name="Tuberville T.D."/>
            <person name="Venegas-Anaya M."/>
            <person name="Howard J.T."/>
            <person name="Jarvis E.D."/>
            <person name="Guillette L.J.Jr."/>
            <person name="Glenn T.C."/>
            <person name="Green R.E."/>
            <person name="Ray D.A."/>
        </authorList>
    </citation>
    <scope>NUCLEOTIDE SEQUENCE [LARGE SCALE GENOMIC DNA]</scope>
    <source>
        <strain evidence="17">KSC_2009_1</strain>
    </source>
</reference>
<evidence type="ECO:0000256" key="14">
    <source>
        <dbReference type="SAM" id="Phobius"/>
    </source>
</evidence>
<evidence type="ECO:0000256" key="13">
    <source>
        <dbReference type="ARBA" id="ARBA00023319"/>
    </source>
</evidence>
<organism evidence="17 18">
    <name type="scientific">Alligator mississippiensis</name>
    <name type="common">American alligator</name>
    <dbReference type="NCBI Taxonomy" id="8496"/>
    <lineage>
        <taxon>Eukaryota</taxon>
        <taxon>Metazoa</taxon>
        <taxon>Chordata</taxon>
        <taxon>Craniata</taxon>
        <taxon>Vertebrata</taxon>
        <taxon>Euteleostomi</taxon>
        <taxon>Archelosauria</taxon>
        <taxon>Archosauria</taxon>
        <taxon>Crocodylia</taxon>
        <taxon>Alligatoridae</taxon>
        <taxon>Alligatorinae</taxon>
        <taxon>Alligator</taxon>
    </lineage>
</organism>
<keyword evidence="7 14" id="KW-1133">Transmembrane helix</keyword>
<dbReference type="InterPro" id="IPR004074">
    <property type="entry name" value="IL-1_rcpt_I/II-typ"/>
</dbReference>
<evidence type="ECO:0000256" key="9">
    <source>
        <dbReference type="ARBA" id="ARBA00023136"/>
    </source>
</evidence>
<evidence type="ECO:0000259" key="16">
    <source>
        <dbReference type="PROSITE" id="PS50835"/>
    </source>
</evidence>
<dbReference type="PANTHER" id="PTHR11890:SF7">
    <property type="entry name" value="INTERLEUKIN-1 RECEPTOR-LIKE 1"/>
    <property type="match status" value="1"/>
</dbReference>
<name>A0A151NWY7_ALLMI</name>
<evidence type="ECO:0000256" key="5">
    <source>
        <dbReference type="ARBA" id="ARBA00022737"/>
    </source>
</evidence>
<dbReference type="InterPro" id="IPR035897">
    <property type="entry name" value="Toll_tir_struct_dom_sf"/>
</dbReference>